<evidence type="ECO:0008006" key="3">
    <source>
        <dbReference type="Google" id="ProtNLM"/>
    </source>
</evidence>
<accession>A0A2Z2HJR3</accession>
<dbReference type="OrthoDB" id="374349at2157"/>
<dbReference type="KEGG" id="nct:NMSP_0721"/>
<sequence length="98" mass="11373">MDSNSFDSVDYLILASITQGVTKYTSIFKNCKKTNAAKFRDHVNKLEDVNLITIDKSDNWFTRNTNPSIILKDEGKRFVKEHSTKINQEWELFKVKNG</sequence>
<proteinExistence type="predicted"/>
<organism evidence="1 2">
    <name type="scientific">Candidatus Nitrosomarinus catalinensis</name>
    <dbReference type="NCBI Taxonomy" id="1898749"/>
    <lineage>
        <taxon>Archaea</taxon>
        <taxon>Nitrososphaerota</taxon>
        <taxon>Nitrososphaeria</taxon>
        <taxon>Nitrosopumilales</taxon>
        <taxon>Nitrosopumilaceae</taxon>
        <taxon>Candidatus Nitrosomarinus</taxon>
    </lineage>
</organism>
<evidence type="ECO:0000313" key="1">
    <source>
        <dbReference type="EMBL" id="ARS64342.1"/>
    </source>
</evidence>
<dbReference type="AlphaFoldDB" id="A0A2Z2HJR3"/>
<dbReference type="GeneID" id="32901201"/>
<dbReference type="RefSeq" id="WP_086907465.1">
    <property type="nucleotide sequence ID" value="NZ_CP021324.1"/>
</dbReference>
<dbReference type="Proteomes" id="UP000249949">
    <property type="component" value="Chromosome"/>
</dbReference>
<evidence type="ECO:0000313" key="2">
    <source>
        <dbReference type="Proteomes" id="UP000249949"/>
    </source>
</evidence>
<dbReference type="EMBL" id="CP021324">
    <property type="protein sequence ID" value="ARS64342.1"/>
    <property type="molecule type" value="Genomic_DNA"/>
</dbReference>
<gene>
    <name evidence="1" type="ORF">NMSP_0721</name>
</gene>
<name>A0A2Z2HJR3_9ARCH</name>
<keyword evidence="2" id="KW-1185">Reference proteome</keyword>
<protein>
    <recommendedName>
        <fullName evidence="3">ArnR1-like winged helix-turn-helix domain-containing protein</fullName>
    </recommendedName>
</protein>
<reference evidence="1 2" key="1">
    <citation type="journal article" date="2017" name="Environ. Microbiol.">
        <title>Genome and epigenome of a novel marine Thaumarchaeota strain suggest viral infection, phosphorothioation DNA modification and multiple restriction systems.</title>
        <authorList>
            <person name="Ahlgren N.A."/>
            <person name="Chen Y."/>
            <person name="Needham D.M."/>
            <person name="Parada A.E."/>
            <person name="Sachdeva R."/>
            <person name="Trinh V."/>
            <person name="Chen T."/>
            <person name="Fuhrman J.A."/>
        </authorList>
    </citation>
    <scope>NUCLEOTIDE SEQUENCE [LARGE SCALE GENOMIC DNA]</scope>
    <source>
        <strain evidence="1 2">SPOT01</strain>
    </source>
</reference>